<reference evidence="6 7" key="1">
    <citation type="submission" date="2018-04" db="EMBL/GenBank/DDBJ databases">
        <title>Complete genome sequence of Hydrogenophilus thermoluteolus TH-1.</title>
        <authorList>
            <person name="Arai H."/>
        </authorList>
    </citation>
    <scope>NUCLEOTIDE SEQUENCE [LARGE SCALE GENOMIC DNA]</scope>
    <source>
        <strain evidence="6 7">TH-1</strain>
    </source>
</reference>
<evidence type="ECO:0000256" key="2">
    <source>
        <dbReference type="ARBA" id="ARBA00022723"/>
    </source>
</evidence>
<dbReference type="EMBL" id="AP018558">
    <property type="protein sequence ID" value="BBD78095.1"/>
    <property type="molecule type" value="Genomic_DNA"/>
</dbReference>
<keyword evidence="4" id="KW-0862">Zinc</keyword>
<organism evidence="6 7">
    <name type="scientific">Hydrogenophilus thermoluteolus</name>
    <name type="common">Pseudomonas hydrogenothermophila</name>
    <dbReference type="NCBI Taxonomy" id="297"/>
    <lineage>
        <taxon>Bacteria</taxon>
        <taxon>Pseudomonadati</taxon>
        <taxon>Pseudomonadota</taxon>
        <taxon>Hydrogenophilia</taxon>
        <taxon>Hydrogenophilales</taxon>
        <taxon>Hydrogenophilaceae</taxon>
        <taxon>Hydrogenophilus</taxon>
    </lineage>
</organism>
<protein>
    <submittedName>
        <fullName evidence="6">N-ethylammeline chlorohydrolase</fullName>
    </submittedName>
</protein>
<keyword evidence="3 6" id="KW-0378">Hydrolase</keyword>
<dbReference type="RefSeq" id="WP_119335758.1">
    <property type="nucleotide sequence ID" value="NZ_AP018558.1"/>
</dbReference>
<name>A0A2Z6E0P3_HYDTE</name>
<dbReference type="GO" id="GO:0016814">
    <property type="term" value="F:hydrolase activity, acting on carbon-nitrogen (but not peptide) bonds, in cyclic amidines"/>
    <property type="evidence" value="ECO:0007669"/>
    <property type="project" value="UniProtKB-ARBA"/>
</dbReference>
<dbReference type="GO" id="GO:0046872">
    <property type="term" value="F:metal ion binding"/>
    <property type="evidence" value="ECO:0007669"/>
    <property type="project" value="UniProtKB-KW"/>
</dbReference>
<evidence type="ECO:0000256" key="1">
    <source>
        <dbReference type="ARBA" id="ARBA00006745"/>
    </source>
</evidence>
<evidence type="ECO:0000313" key="6">
    <source>
        <dbReference type="EMBL" id="BBD78095.1"/>
    </source>
</evidence>
<dbReference type="InterPro" id="IPR006680">
    <property type="entry name" value="Amidohydro-rel"/>
</dbReference>
<dbReference type="Pfam" id="PF01979">
    <property type="entry name" value="Amidohydro_1"/>
    <property type="match status" value="1"/>
</dbReference>
<dbReference type="NCBIfam" id="NF006549">
    <property type="entry name" value="PRK09045.1"/>
    <property type="match status" value="1"/>
</dbReference>
<accession>A0A2Z6E0P3</accession>
<evidence type="ECO:0000313" key="7">
    <source>
        <dbReference type="Proteomes" id="UP000262004"/>
    </source>
</evidence>
<gene>
    <name evidence="6" type="ORF">HPTL_1839</name>
</gene>
<evidence type="ECO:0000256" key="4">
    <source>
        <dbReference type="ARBA" id="ARBA00022833"/>
    </source>
</evidence>
<dbReference type="SUPFAM" id="SSF51338">
    <property type="entry name" value="Composite domain of metallo-dependent hydrolases"/>
    <property type="match status" value="1"/>
</dbReference>
<dbReference type="FunFam" id="3.20.20.140:FF:000014">
    <property type="entry name" value="5-methylthioadenosine/S-adenosylhomocysteine deaminase"/>
    <property type="match status" value="1"/>
</dbReference>
<dbReference type="AlphaFoldDB" id="A0A2Z6E0P3"/>
<evidence type="ECO:0000256" key="3">
    <source>
        <dbReference type="ARBA" id="ARBA00022801"/>
    </source>
</evidence>
<dbReference type="KEGG" id="htl:HPTL_1839"/>
<feature type="domain" description="Amidohydrolase-related" evidence="5">
    <location>
        <begin position="79"/>
        <end position="427"/>
    </location>
</feature>
<dbReference type="SUPFAM" id="SSF51556">
    <property type="entry name" value="Metallo-dependent hydrolases"/>
    <property type="match status" value="1"/>
</dbReference>
<keyword evidence="7" id="KW-1185">Reference proteome</keyword>
<dbReference type="Gene3D" id="3.20.20.140">
    <property type="entry name" value="Metal-dependent hydrolases"/>
    <property type="match status" value="1"/>
</dbReference>
<comment type="similarity">
    <text evidence="1">Belongs to the metallo-dependent hydrolases superfamily. ATZ/TRZ family.</text>
</comment>
<dbReference type="Proteomes" id="UP000262004">
    <property type="component" value="Chromosome"/>
</dbReference>
<keyword evidence="2" id="KW-0479">Metal-binding</keyword>
<sequence>MATQDRQNGPTTTPQPPIQERFVLAAAWVIPMDPPGTVLTDHAVVVAEGRIATLLPITEAQTRYPQSEWPWIVRPNHVALPGFVNAHTHAAMTLLRGIADDLPLERWLNEAIWPREQALVSPEFVYEGSWIAAAEMIAGGITTALDMYFFPDAAAQAFHEAGLRAMLGLVTLEFPTPYANDADAYLEKGLAAWEKWRDTPLLSFALAPHAPYTVSDATFARIAALANELELPVHLHLNETANETPQSLAQFGVSPLERLARTGILETPQVIAAHGVHLDRDELVTLGKYGAALVHCPTSNMKLASGAADVTAWHAHGVIAALGSDGAASNNRLDLFWEMRHAALLAKLTQKNAAALPAATLLEMATLGGAKALGLGDEIGSLTPGKSADLITVSFESFLTRPLFDPISHLVWVADREQVCDVWIAGVAKKRDHALLLQKSNTQLAVFAEKWRKYRKQSGPCLS</sequence>
<dbReference type="CDD" id="cd01298">
    <property type="entry name" value="ATZ_TRZ_like"/>
    <property type="match status" value="1"/>
</dbReference>
<dbReference type="InterPro" id="IPR032466">
    <property type="entry name" value="Metal_Hydrolase"/>
</dbReference>
<dbReference type="PANTHER" id="PTHR43794">
    <property type="entry name" value="AMINOHYDROLASE SSNA-RELATED"/>
    <property type="match status" value="1"/>
</dbReference>
<dbReference type="OrthoDB" id="9807210at2"/>
<dbReference type="InterPro" id="IPR050287">
    <property type="entry name" value="MTA/SAH_deaminase"/>
</dbReference>
<dbReference type="GO" id="GO:0019239">
    <property type="term" value="F:deaminase activity"/>
    <property type="evidence" value="ECO:0007669"/>
    <property type="project" value="UniProtKB-ARBA"/>
</dbReference>
<proteinExistence type="inferred from homology"/>
<dbReference type="Gene3D" id="2.30.40.10">
    <property type="entry name" value="Urease, subunit C, domain 1"/>
    <property type="match status" value="1"/>
</dbReference>
<dbReference type="InterPro" id="IPR011059">
    <property type="entry name" value="Metal-dep_hydrolase_composite"/>
</dbReference>
<evidence type="ECO:0000259" key="5">
    <source>
        <dbReference type="Pfam" id="PF01979"/>
    </source>
</evidence>
<dbReference type="PANTHER" id="PTHR43794:SF11">
    <property type="entry name" value="AMIDOHYDROLASE-RELATED DOMAIN-CONTAINING PROTEIN"/>
    <property type="match status" value="1"/>
</dbReference>